<sequence>MKLVGMQEWLVGAVIDPSGKGEEIRRTIRSGESFTAEQRLEVYTRSFYGRLIKCLQSEYPVLRRVMGDVLFEQFAGAYFRVYPPQSYTLNMLGEQFPQFLYESRPEESHGGWEQFLVELAHLERLCIEVYHGPGAEFTEAREDEVLESVSTRTMLSHFPLREFMTQARDSDGDLEVPEPRMCRIAVFRRNYKVHMLEF</sequence>
<dbReference type="Proteomes" id="UP001597389">
    <property type="component" value="Unassembled WGS sequence"/>
</dbReference>
<gene>
    <name evidence="2" type="ORF">ACFSW8_14765</name>
</gene>
<protein>
    <submittedName>
        <fullName evidence="2">DNA-binding domain-containing protein</fullName>
    </submittedName>
</protein>
<evidence type="ECO:0000313" key="3">
    <source>
        <dbReference type="Proteomes" id="UP001597389"/>
    </source>
</evidence>
<dbReference type="InterPro" id="IPR018640">
    <property type="entry name" value="DUF2063"/>
</dbReference>
<dbReference type="EMBL" id="JBHUJB010000073">
    <property type="protein sequence ID" value="MFD2160165.1"/>
    <property type="molecule type" value="Genomic_DNA"/>
</dbReference>
<dbReference type="InterPro" id="IPR044922">
    <property type="entry name" value="DUF2063_N_sf"/>
</dbReference>
<keyword evidence="2" id="KW-0238">DNA-binding</keyword>
<keyword evidence="3" id="KW-1185">Reference proteome</keyword>
<comment type="caution">
    <text evidence="2">The sequence shown here is derived from an EMBL/GenBank/DDBJ whole genome shotgun (WGS) entry which is preliminary data.</text>
</comment>
<proteinExistence type="predicted"/>
<name>A0ABW4ZEP4_9BACT</name>
<dbReference type="Gene3D" id="1.10.150.690">
    <property type="entry name" value="DUF2063"/>
    <property type="match status" value="1"/>
</dbReference>
<reference evidence="3" key="1">
    <citation type="journal article" date="2019" name="Int. J. Syst. Evol. Microbiol.">
        <title>The Global Catalogue of Microorganisms (GCM) 10K type strain sequencing project: providing services to taxonomists for standard genome sequencing and annotation.</title>
        <authorList>
            <consortium name="The Broad Institute Genomics Platform"/>
            <consortium name="The Broad Institute Genome Sequencing Center for Infectious Disease"/>
            <person name="Wu L."/>
            <person name="Ma J."/>
        </authorList>
    </citation>
    <scope>NUCLEOTIDE SEQUENCE [LARGE SCALE GENOMIC DNA]</scope>
    <source>
        <strain evidence="3">CCUG 57942</strain>
    </source>
</reference>
<dbReference type="Pfam" id="PF09836">
    <property type="entry name" value="DUF2063"/>
    <property type="match status" value="1"/>
</dbReference>
<organism evidence="2 3">
    <name type="scientific">Rubritalea tangerina</name>
    <dbReference type="NCBI Taxonomy" id="430798"/>
    <lineage>
        <taxon>Bacteria</taxon>
        <taxon>Pseudomonadati</taxon>
        <taxon>Verrucomicrobiota</taxon>
        <taxon>Verrucomicrobiia</taxon>
        <taxon>Verrucomicrobiales</taxon>
        <taxon>Rubritaleaceae</taxon>
        <taxon>Rubritalea</taxon>
    </lineage>
</organism>
<accession>A0ABW4ZEP4</accession>
<dbReference type="RefSeq" id="WP_377178628.1">
    <property type="nucleotide sequence ID" value="NZ_JBHUJB010000073.1"/>
</dbReference>
<feature type="domain" description="Putative DNA-binding" evidence="1">
    <location>
        <begin position="7"/>
        <end position="100"/>
    </location>
</feature>
<evidence type="ECO:0000313" key="2">
    <source>
        <dbReference type="EMBL" id="MFD2160165.1"/>
    </source>
</evidence>
<evidence type="ECO:0000259" key="1">
    <source>
        <dbReference type="Pfam" id="PF09836"/>
    </source>
</evidence>
<dbReference type="GO" id="GO:0003677">
    <property type="term" value="F:DNA binding"/>
    <property type="evidence" value="ECO:0007669"/>
    <property type="project" value="UniProtKB-KW"/>
</dbReference>